<dbReference type="InterPro" id="IPR032710">
    <property type="entry name" value="NTF2-like_dom_sf"/>
</dbReference>
<dbReference type="SUPFAM" id="SSF54427">
    <property type="entry name" value="NTF2-like"/>
    <property type="match status" value="1"/>
</dbReference>
<protein>
    <submittedName>
        <fullName evidence="1">Ketosteroid isomerase-like protein</fullName>
    </submittedName>
</protein>
<dbReference type="Gene3D" id="3.10.450.50">
    <property type="match status" value="1"/>
</dbReference>
<proteinExistence type="predicted"/>
<evidence type="ECO:0000313" key="1">
    <source>
        <dbReference type="EMBL" id="NIJ52447.1"/>
    </source>
</evidence>
<organism evidence="1 2">
    <name type="scientific">Dyadobacter arcticus</name>
    <dbReference type="NCBI Taxonomy" id="1078754"/>
    <lineage>
        <taxon>Bacteria</taxon>
        <taxon>Pseudomonadati</taxon>
        <taxon>Bacteroidota</taxon>
        <taxon>Cytophagia</taxon>
        <taxon>Cytophagales</taxon>
        <taxon>Spirosomataceae</taxon>
        <taxon>Dyadobacter</taxon>
    </lineage>
</organism>
<dbReference type="EMBL" id="JAASQJ010000002">
    <property type="protein sequence ID" value="NIJ52447.1"/>
    <property type="molecule type" value="Genomic_DNA"/>
</dbReference>
<reference evidence="1 2" key="1">
    <citation type="submission" date="2020-03" db="EMBL/GenBank/DDBJ databases">
        <title>Genomic Encyclopedia of Type Strains, Phase IV (KMG-IV): sequencing the most valuable type-strain genomes for metagenomic binning, comparative biology and taxonomic classification.</title>
        <authorList>
            <person name="Goeker M."/>
        </authorList>
    </citation>
    <scope>NUCLEOTIDE SEQUENCE [LARGE SCALE GENOMIC DNA]</scope>
    <source>
        <strain evidence="1 2">DSM 102865</strain>
    </source>
</reference>
<keyword evidence="2" id="KW-1185">Reference proteome</keyword>
<dbReference type="PANTHER" id="PTHR38436:SF1">
    <property type="entry name" value="ESTER CYCLASE"/>
    <property type="match status" value="1"/>
</dbReference>
<evidence type="ECO:0000313" key="2">
    <source>
        <dbReference type="Proteomes" id="UP001179181"/>
    </source>
</evidence>
<dbReference type="RefSeq" id="WP_167268928.1">
    <property type="nucleotide sequence ID" value="NZ_JAASQJ010000002.1"/>
</dbReference>
<dbReference type="PANTHER" id="PTHR38436">
    <property type="entry name" value="POLYKETIDE CYCLASE SNOAL-LIKE DOMAIN"/>
    <property type="match status" value="1"/>
</dbReference>
<dbReference type="Proteomes" id="UP001179181">
    <property type="component" value="Unassembled WGS sequence"/>
</dbReference>
<dbReference type="InterPro" id="IPR009959">
    <property type="entry name" value="Cyclase_SnoaL-like"/>
</dbReference>
<comment type="caution">
    <text evidence="1">The sequence shown here is derived from an EMBL/GenBank/DDBJ whole genome shotgun (WGS) entry which is preliminary data.</text>
</comment>
<dbReference type="Pfam" id="PF07366">
    <property type="entry name" value="SnoaL"/>
    <property type="match status" value="1"/>
</dbReference>
<name>A0ABX0UI34_9BACT</name>
<gene>
    <name evidence="1" type="ORF">FHS68_001617</name>
</gene>
<sequence length="126" mass="14185">MRDKKSTLLYRWFDQVWNNSNEDAIEQMMTSDAHFQGIDDSLPKGAAGFRAFFKLFNTQFHDIRIDVEEVVSEDDMETARTVIYATHAGTGKPVVVPGLCMIRVDSGKIAEAWNSYDFASVDAQVG</sequence>
<accession>A0ABX0UI34</accession>